<feature type="transmembrane region" description="Helical" evidence="1">
    <location>
        <begin position="150"/>
        <end position="169"/>
    </location>
</feature>
<dbReference type="Proteomes" id="UP000029389">
    <property type="component" value="Unassembled WGS sequence"/>
</dbReference>
<evidence type="ECO:0000313" key="3">
    <source>
        <dbReference type="EMBL" id="RFT66344.1"/>
    </source>
</evidence>
<feature type="transmembrane region" description="Helical" evidence="1">
    <location>
        <begin position="219"/>
        <end position="240"/>
    </location>
</feature>
<feature type="transmembrane region" description="Helical" evidence="1">
    <location>
        <begin position="284"/>
        <end position="304"/>
    </location>
</feature>
<reference evidence="2 4" key="1">
    <citation type="submission" date="2014-04" db="EMBL/GenBank/DDBJ databases">
        <authorList>
            <person name="Bishop-Lilly K.A."/>
            <person name="Broomall S.M."/>
            <person name="Chain P.S."/>
            <person name="Chertkov O."/>
            <person name="Coyne S.R."/>
            <person name="Daligault H.E."/>
            <person name="Davenport K.W."/>
            <person name="Erkkila T."/>
            <person name="Frey K.G."/>
            <person name="Gibbons H.S."/>
            <person name="Gu W."/>
            <person name="Jaissle J."/>
            <person name="Johnson S.L."/>
            <person name="Koroleva G.I."/>
            <person name="Ladner J.T."/>
            <person name="Lo C.-C."/>
            <person name="Minogue T.D."/>
            <person name="Munk C."/>
            <person name="Palacios G.F."/>
            <person name="Redden C.L."/>
            <person name="Rosenzweig C.N."/>
            <person name="Scholz M.B."/>
            <person name="Teshima H."/>
            <person name="Xu Y."/>
        </authorList>
    </citation>
    <scope>NUCLEOTIDE SEQUENCE [LARGE SCALE GENOMIC DNA]</scope>
    <source>
        <strain evidence="2 4">BHP</strain>
    </source>
</reference>
<keyword evidence="1" id="KW-1133">Transmembrane helix</keyword>
<feature type="transmembrane region" description="Helical" evidence="1">
    <location>
        <begin position="70"/>
        <end position="89"/>
    </location>
</feature>
<comment type="caution">
    <text evidence="2">The sequence shown here is derived from an EMBL/GenBank/DDBJ whole genome shotgun (WGS) entry which is preliminary data.</text>
</comment>
<evidence type="ECO:0000313" key="4">
    <source>
        <dbReference type="Proteomes" id="UP000029389"/>
    </source>
</evidence>
<dbReference type="Pfam" id="PF13536">
    <property type="entry name" value="EmrE"/>
    <property type="match status" value="1"/>
</dbReference>
<accession>A0A090YW74</accession>
<dbReference type="eggNOG" id="COG0697">
    <property type="taxonomic scope" value="Bacteria"/>
</dbReference>
<protein>
    <submittedName>
        <fullName evidence="2">Multidrug resistance efflux transporter family protein</fullName>
    </submittedName>
</protein>
<sequence length="312" mass="34356">MKAIAVGILASFFFAFTFVLNRAMDLQGGSWIWSASLRYYFMVPMLLVIVMYRGNLKQLLQYMKNNPKEWLLWSIVGFGLFYAPLSFAGAFGPGWLVASTWQITIIAGILLTPLFATNSLHKKLPMKELLMSGIILFGVVLMQVEHASSLGIRETVLCVVPVLIAAFAYPLGNRKMMQVCKGELDVFQRVLGMTLASLPFWFLLSGYEVSTNGLPSSGQVFQCFIVAISSGLIATVLFFFATDLVKDDPQKLATVEATQSGEVLFALVGELIWLSAPIPSSLSWIGMSLVIVGMILHSYVAVVVKKEEKITA</sequence>
<evidence type="ECO:0000256" key="1">
    <source>
        <dbReference type="SAM" id="Phobius"/>
    </source>
</evidence>
<feature type="transmembrane region" description="Helical" evidence="1">
    <location>
        <begin position="261"/>
        <end position="278"/>
    </location>
</feature>
<evidence type="ECO:0000313" key="5">
    <source>
        <dbReference type="Proteomes" id="UP000264294"/>
    </source>
</evidence>
<feature type="transmembrane region" description="Helical" evidence="1">
    <location>
        <begin position="95"/>
        <end position="116"/>
    </location>
</feature>
<dbReference type="PATRIC" id="fig|1405.8.peg.5494"/>
<feature type="transmembrane region" description="Helical" evidence="1">
    <location>
        <begin position="128"/>
        <end position="144"/>
    </location>
</feature>
<name>A0A090YW74_9BACI</name>
<dbReference type="AlphaFoldDB" id="A0A090YW74"/>
<proteinExistence type="predicted"/>
<evidence type="ECO:0000313" key="2">
    <source>
        <dbReference type="EMBL" id="KFN03094.1"/>
    </source>
</evidence>
<feature type="transmembrane region" description="Helical" evidence="1">
    <location>
        <begin position="190"/>
        <end position="207"/>
    </location>
</feature>
<feature type="transmembrane region" description="Helical" evidence="1">
    <location>
        <begin position="31"/>
        <end position="50"/>
    </location>
</feature>
<dbReference type="InterPro" id="IPR032713">
    <property type="entry name" value="EmrE"/>
</dbReference>
<organism evidence="2 4">
    <name type="scientific">Bacillus clarus</name>
    <dbReference type="NCBI Taxonomy" id="2338372"/>
    <lineage>
        <taxon>Bacteria</taxon>
        <taxon>Bacillati</taxon>
        <taxon>Bacillota</taxon>
        <taxon>Bacilli</taxon>
        <taxon>Bacillales</taxon>
        <taxon>Bacillaceae</taxon>
        <taxon>Bacillus</taxon>
        <taxon>Bacillus cereus group</taxon>
    </lineage>
</organism>
<dbReference type="EMBL" id="JMQC01000008">
    <property type="protein sequence ID" value="KFN03094.1"/>
    <property type="molecule type" value="Genomic_DNA"/>
</dbReference>
<dbReference type="STRING" id="1405.B7492_15645"/>
<gene>
    <name evidence="3" type="ORF">D0U04_14100</name>
    <name evidence="2" type="ORF">DJ93_5329</name>
</gene>
<dbReference type="Proteomes" id="UP000264294">
    <property type="component" value="Unassembled WGS sequence"/>
</dbReference>
<reference evidence="3 5" key="2">
    <citation type="submission" date="2018-08" db="EMBL/GenBank/DDBJ databases">
        <title>Bacillus clarus sp. nov. strain PS00077A.</title>
        <authorList>
            <person name="Mendez Acevedo M."/>
            <person name="Carroll L."/>
            <person name="Mukherjee M."/>
            <person name="Wiedmann M."/>
            <person name="Kovac J."/>
        </authorList>
    </citation>
    <scope>NUCLEOTIDE SEQUENCE [LARGE SCALE GENOMIC DNA]</scope>
    <source>
        <strain evidence="3 5">PS00077A</strain>
    </source>
</reference>
<dbReference type="EMBL" id="QVOD01000015">
    <property type="protein sequence ID" value="RFT66344.1"/>
    <property type="molecule type" value="Genomic_DNA"/>
</dbReference>
<keyword evidence="1" id="KW-0472">Membrane</keyword>
<dbReference type="RefSeq" id="WP_042984050.1">
    <property type="nucleotide sequence ID" value="NZ_JMQC01000008.1"/>
</dbReference>
<keyword evidence="5" id="KW-1185">Reference proteome</keyword>
<keyword evidence="1" id="KW-0812">Transmembrane</keyword>